<evidence type="ECO:0000259" key="3">
    <source>
        <dbReference type="PROSITE" id="PS50887"/>
    </source>
</evidence>
<dbReference type="InterPro" id="IPR035919">
    <property type="entry name" value="EAL_sf"/>
</dbReference>
<dbReference type="RefSeq" id="WP_278018705.1">
    <property type="nucleotide sequence ID" value="NZ_JARRRY010000034.1"/>
</dbReference>
<dbReference type="InterPro" id="IPR043128">
    <property type="entry name" value="Rev_trsase/Diguanyl_cyclase"/>
</dbReference>
<dbReference type="NCBIfam" id="TIGR00254">
    <property type="entry name" value="GGDEF"/>
    <property type="match status" value="1"/>
</dbReference>
<dbReference type="SUPFAM" id="SSF141868">
    <property type="entry name" value="EAL domain-like"/>
    <property type="match status" value="1"/>
</dbReference>
<keyword evidence="5" id="KW-1185">Reference proteome</keyword>
<dbReference type="CDD" id="cd01949">
    <property type="entry name" value="GGDEF"/>
    <property type="match status" value="1"/>
</dbReference>
<dbReference type="Gene3D" id="3.20.20.450">
    <property type="entry name" value="EAL domain"/>
    <property type="match status" value="1"/>
</dbReference>
<dbReference type="Pfam" id="PF00990">
    <property type="entry name" value="GGDEF"/>
    <property type="match status" value="1"/>
</dbReference>
<reference evidence="4 5" key="1">
    <citation type="submission" date="2023-04" db="EMBL/GenBank/DDBJ databases">
        <title>Ectobacillus antri isolated from activated sludge.</title>
        <authorList>
            <person name="Yan P."/>
            <person name="Liu X."/>
        </authorList>
    </citation>
    <scope>NUCLEOTIDE SEQUENCE [LARGE SCALE GENOMIC DNA]</scope>
    <source>
        <strain evidence="4 5">C18H</strain>
    </source>
</reference>
<evidence type="ECO:0000313" key="5">
    <source>
        <dbReference type="Proteomes" id="UP001218246"/>
    </source>
</evidence>
<dbReference type="SMART" id="SM00267">
    <property type="entry name" value="GGDEF"/>
    <property type="match status" value="1"/>
</dbReference>
<feature type="domain" description="EAL" evidence="2">
    <location>
        <begin position="408"/>
        <end position="662"/>
    </location>
</feature>
<accession>A0ABT6HAK9</accession>
<evidence type="ECO:0000259" key="2">
    <source>
        <dbReference type="PROSITE" id="PS50883"/>
    </source>
</evidence>
<dbReference type="InterPro" id="IPR000160">
    <property type="entry name" value="GGDEF_dom"/>
</dbReference>
<feature type="transmembrane region" description="Helical" evidence="1">
    <location>
        <begin position="169"/>
        <end position="189"/>
    </location>
</feature>
<dbReference type="InterPro" id="IPR001633">
    <property type="entry name" value="EAL_dom"/>
</dbReference>
<evidence type="ECO:0000256" key="1">
    <source>
        <dbReference type="SAM" id="Phobius"/>
    </source>
</evidence>
<feature type="transmembrane region" description="Helical" evidence="1">
    <location>
        <begin position="100"/>
        <end position="122"/>
    </location>
</feature>
<feature type="transmembrane region" description="Helical" evidence="1">
    <location>
        <begin position="201"/>
        <end position="219"/>
    </location>
</feature>
<gene>
    <name evidence="4" type="ORF">P6P90_16845</name>
</gene>
<evidence type="ECO:0000313" key="4">
    <source>
        <dbReference type="EMBL" id="MDG5755561.1"/>
    </source>
</evidence>
<feature type="transmembrane region" description="Helical" evidence="1">
    <location>
        <begin position="71"/>
        <end position="88"/>
    </location>
</feature>
<dbReference type="EMBL" id="JARULN010000034">
    <property type="protein sequence ID" value="MDG5755561.1"/>
    <property type="molecule type" value="Genomic_DNA"/>
</dbReference>
<dbReference type="PANTHER" id="PTHR33121">
    <property type="entry name" value="CYCLIC DI-GMP PHOSPHODIESTERASE PDEF"/>
    <property type="match status" value="1"/>
</dbReference>
<name>A0ABT6HAK9_9BACI</name>
<comment type="caution">
    <text evidence="4">The sequence shown here is derived from an EMBL/GenBank/DDBJ whole genome shotgun (WGS) entry which is preliminary data.</text>
</comment>
<keyword evidence="1" id="KW-0472">Membrane</keyword>
<dbReference type="InterPro" id="IPR050706">
    <property type="entry name" value="Cyclic-di-GMP_PDE-like"/>
</dbReference>
<dbReference type="Proteomes" id="UP001218246">
    <property type="component" value="Unassembled WGS sequence"/>
</dbReference>
<dbReference type="Gene3D" id="3.30.70.270">
    <property type="match status" value="1"/>
</dbReference>
<feature type="domain" description="GGDEF" evidence="3">
    <location>
        <begin position="267"/>
        <end position="399"/>
    </location>
</feature>
<dbReference type="PROSITE" id="PS50883">
    <property type="entry name" value="EAL"/>
    <property type="match status" value="1"/>
</dbReference>
<dbReference type="InterPro" id="IPR029787">
    <property type="entry name" value="Nucleotide_cyclase"/>
</dbReference>
<protein>
    <submittedName>
        <fullName evidence="4">EAL domain-containing protein</fullName>
    </submittedName>
</protein>
<organism evidence="4 5">
    <name type="scientific">Ectobacillus antri</name>
    <dbReference type="NCBI Taxonomy" id="2486280"/>
    <lineage>
        <taxon>Bacteria</taxon>
        <taxon>Bacillati</taxon>
        <taxon>Bacillota</taxon>
        <taxon>Bacilli</taxon>
        <taxon>Bacillales</taxon>
        <taxon>Bacillaceae</taxon>
        <taxon>Ectobacillus</taxon>
    </lineage>
</organism>
<dbReference type="CDD" id="cd01948">
    <property type="entry name" value="EAL"/>
    <property type="match status" value="1"/>
</dbReference>
<feature type="transmembrane region" description="Helical" evidence="1">
    <location>
        <begin position="6"/>
        <end position="23"/>
    </location>
</feature>
<feature type="transmembrane region" description="Helical" evidence="1">
    <location>
        <begin position="39"/>
        <end position="59"/>
    </location>
</feature>
<dbReference type="SMART" id="SM00052">
    <property type="entry name" value="EAL"/>
    <property type="match status" value="1"/>
</dbReference>
<proteinExistence type="predicted"/>
<dbReference type="PANTHER" id="PTHR33121:SF70">
    <property type="entry name" value="SIGNALING PROTEIN YKOW"/>
    <property type="match status" value="1"/>
</dbReference>
<feature type="transmembrane region" description="Helical" evidence="1">
    <location>
        <begin position="134"/>
        <end position="157"/>
    </location>
</feature>
<dbReference type="PROSITE" id="PS50887">
    <property type="entry name" value="GGDEF"/>
    <property type="match status" value="1"/>
</dbReference>
<keyword evidence="1" id="KW-1133">Transmembrane helix</keyword>
<sequence>MGQAELFVYVLILLSMFFFYLVFENSKRFALEGNMENKLWIPVFAGVYLWTLLYTFLYINKLVTTRQYLSWPSMLPMFLFIVMYIIAYKSFFKVAPFNRLRYYLGVSVYMSFAKSAIVWWSLHKLIPGVTLHVSHILLGGILVGAGIFFTVCLIQLFYAGALEVPSPWLLLLTCFTVCYVFAISCLEFVQGVTTVESTSLYVGEAMSLFVLLAITVLYLEKYHKKEREKLSKVNEYLDYLAYHDTLTRLPNRRKIMEVMASYIQKNTPFGVYFIDLDNFKDVNDLWGHDIGDELLQRVACELKKHLRPTDIIGRLGGDEFIILRTDTLEDSFIYLGNRLVDGVTEPITIRNYQLQVTVSAGLARFPQDASDLRQLMKKADIAMYESKARGRNIFCCYSADLDEHVTRTMRLKEDLKKAAMKGQLSVHYQPKFQIDKRKLEGFEALMRWNHPELGVIAPAEFIPLAEETGLIHELGAWILQEACTQIAALNRQLEERFYIAVNFSVKQTREERIIRVVQQALATSGLPAELLEIEVTESIVMEDAQRVNGIFAKLRALGVSISMDDFGTGYNSFSHLKQFRFQRLKIDRGFVQHLGEDSHDTAIVAAIISMAHQLGIKITAEGVETQDQLHILQEMGCDDAQGYYFSKPLPLETIQQLLLQKQLV</sequence>
<dbReference type="Pfam" id="PF00563">
    <property type="entry name" value="EAL"/>
    <property type="match status" value="1"/>
</dbReference>
<dbReference type="SUPFAM" id="SSF55073">
    <property type="entry name" value="Nucleotide cyclase"/>
    <property type="match status" value="1"/>
</dbReference>
<keyword evidence="1" id="KW-0812">Transmembrane</keyword>